<reference evidence="1" key="1">
    <citation type="journal article" date="2020" name="Stud. Mycol.">
        <title>101 Dothideomycetes genomes: a test case for predicting lifestyles and emergence of pathogens.</title>
        <authorList>
            <person name="Haridas S."/>
            <person name="Albert R."/>
            <person name="Binder M."/>
            <person name="Bloem J."/>
            <person name="Labutti K."/>
            <person name="Salamov A."/>
            <person name="Andreopoulos B."/>
            <person name="Baker S."/>
            <person name="Barry K."/>
            <person name="Bills G."/>
            <person name="Bluhm B."/>
            <person name="Cannon C."/>
            <person name="Castanera R."/>
            <person name="Culley D."/>
            <person name="Daum C."/>
            <person name="Ezra D."/>
            <person name="Gonzalez J."/>
            <person name="Henrissat B."/>
            <person name="Kuo A."/>
            <person name="Liang C."/>
            <person name="Lipzen A."/>
            <person name="Lutzoni F."/>
            <person name="Magnuson J."/>
            <person name="Mondo S."/>
            <person name="Nolan M."/>
            <person name="Ohm R."/>
            <person name="Pangilinan J."/>
            <person name="Park H.-J."/>
            <person name="Ramirez L."/>
            <person name="Alfaro M."/>
            <person name="Sun H."/>
            <person name="Tritt A."/>
            <person name="Yoshinaga Y."/>
            <person name="Zwiers L.-H."/>
            <person name="Turgeon B."/>
            <person name="Goodwin S."/>
            <person name="Spatafora J."/>
            <person name="Crous P."/>
            <person name="Grigoriev I."/>
        </authorList>
    </citation>
    <scope>NUCLEOTIDE SEQUENCE</scope>
    <source>
        <strain evidence="1">CBS 262.69</strain>
    </source>
</reference>
<evidence type="ECO:0000313" key="2">
    <source>
        <dbReference type="Proteomes" id="UP000799640"/>
    </source>
</evidence>
<gene>
    <name evidence="1" type="ORF">EJ06DRAFT_534661</name>
</gene>
<keyword evidence="2" id="KW-1185">Reference proteome</keyword>
<dbReference type="OrthoDB" id="3892787at2759"/>
<name>A0A6G1HIK2_9PEZI</name>
<sequence length="94" mass="10090">MHDGGTGVAAYVNGKLVCDSRATYGSAGSKLIVNGKEWKTISKMSECTEPIPLKKGDKIRLEAGWDNVAHPLRVSGNETQSNMGFMTITYVPSS</sequence>
<protein>
    <submittedName>
        <fullName evidence="1">Uncharacterized protein</fullName>
    </submittedName>
</protein>
<dbReference type="AlphaFoldDB" id="A0A6G1HIK2"/>
<evidence type="ECO:0000313" key="1">
    <source>
        <dbReference type="EMBL" id="KAF2395731.1"/>
    </source>
</evidence>
<dbReference type="Proteomes" id="UP000799640">
    <property type="component" value="Unassembled WGS sequence"/>
</dbReference>
<organism evidence="1 2">
    <name type="scientific">Trichodelitschia bisporula</name>
    <dbReference type="NCBI Taxonomy" id="703511"/>
    <lineage>
        <taxon>Eukaryota</taxon>
        <taxon>Fungi</taxon>
        <taxon>Dikarya</taxon>
        <taxon>Ascomycota</taxon>
        <taxon>Pezizomycotina</taxon>
        <taxon>Dothideomycetes</taxon>
        <taxon>Dothideomycetes incertae sedis</taxon>
        <taxon>Phaeotrichales</taxon>
        <taxon>Phaeotrichaceae</taxon>
        <taxon>Trichodelitschia</taxon>
    </lineage>
</organism>
<proteinExistence type="predicted"/>
<dbReference type="EMBL" id="ML996711">
    <property type="protein sequence ID" value="KAF2395731.1"/>
    <property type="molecule type" value="Genomic_DNA"/>
</dbReference>
<accession>A0A6G1HIK2</accession>